<sequence length="452" mass="50269">MGNAQKKLGLTRLGKDGGKRAANEAKAVETDPALEAIMSRGPIDEFYDVNTNVILGRGHYAIVNLGTNRKNGMQVAVKRIQIAKSRVEALQREVEVLRRVGKHPNIVTLYDIFITDTELQLVLELLQGGELFDRMVEKGPYSEQEASYHIGRIGRALQFLHANGIVHRDLKPENLILTSKNDNSELKIADFGLSKIVDDAANSTMATVCGTWAYCAPEVKTSLRDSKNKGQACYTAAVDLWSVGVILFVILGAYHPFDPDGDATDAQLWDNICKGEFDFNDPAWETISAQAKDLIRRLIVIDPAKRFTTQQLLAHPWIEQRVNVPATPITPSIDKSLSQFRNRRGPTGMTPRAVMNSFPMPSQIPKQYQVPTPHNHYHQSFPPQQVPSYPPQIPLPTTNDMAMEDRMDTHRAQNMITNQHVDACAGDIAPPLPSLTLNTLIDNDDDSMDITN</sequence>
<evidence type="ECO:0000259" key="7">
    <source>
        <dbReference type="PROSITE" id="PS50011"/>
    </source>
</evidence>
<evidence type="ECO:0000256" key="3">
    <source>
        <dbReference type="PROSITE-ProRule" id="PRU10141"/>
    </source>
</evidence>
<keyword evidence="5" id="KW-0175">Coiled coil</keyword>
<dbReference type="EMBL" id="HBIN01005423">
    <property type="protein sequence ID" value="CAE0433587.1"/>
    <property type="molecule type" value="Transcribed_RNA"/>
</dbReference>
<dbReference type="GO" id="GO:0004674">
    <property type="term" value="F:protein serine/threonine kinase activity"/>
    <property type="evidence" value="ECO:0007669"/>
    <property type="project" value="UniProtKB-KW"/>
</dbReference>
<feature type="domain" description="Protein kinase" evidence="7">
    <location>
        <begin position="49"/>
        <end position="318"/>
    </location>
</feature>
<dbReference type="Pfam" id="PF00069">
    <property type="entry name" value="Pkinase"/>
    <property type="match status" value="1"/>
</dbReference>
<dbReference type="FunFam" id="1.10.510.10:FF:000571">
    <property type="entry name" value="Maternal embryonic leucine zipper kinase"/>
    <property type="match status" value="1"/>
</dbReference>
<feature type="binding site" evidence="3">
    <location>
        <position position="78"/>
    </location>
    <ligand>
        <name>ATP</name>
        <dbReference type="ChEBI" id="CHEBI:30616"/>
    </ligand>
</feature>
<reference evidence="8" key="1">
    <citation type="submission" date="2021-01" db="EMBL/GenBank/DDBJ databases">
        <authorList>
            <person name="Corre E."/>
            <person name="Pelletier E."/>
            <person name="Niang G."/>
            <person name="Scheremetjew M."/>
            <person name="Finn R."/>
            <person name="Kale V."/>
            <person name="Holt S."/>
            <person name="Cochrane G."/>
            <person name="Meng A."/>
            <person name="Brown T."/>
            <person name="Cohen L."/>
        </authorList>
    </citation>
    <scope>NUCLEOTIDE SEQUENCE</scope>
    <source>
        <strain evidence="8">GSBS06</strain>
    </source>
</reference>
<dbReference type="SUPFAM" id="SSF56112">
    <property type="entry name" value="Protein kinase-like (PK-like)"/>
    <property type="match status" value="1"/>
</dbReference>
<evidence type="ECO:0000256" key="2">
    <source>
        <dbReference type="ARBA" id="ARBA00022840"/>
    </source>
</evidence>
<evidence type="ECO:0000256" key="5">
    <source>
        <dbReference type="SAM" id="Coils"/>
    </source>
</evidence>
<dbReference type="InterPro" id="IPR011009">
    <property type="entry name" value="Kinase-like_dom_sf"/>
</dbReference>
<evidence type="ECO:0000313" key="8">
    <source>
        <dbReference type="EMBL" id="CAE0433587.1"/>
    </source>
</evidence>
<accession>A0A7S3LL86</accession>
<keyword evidence="1 3" id="KW-0547">Nucleotide-binding</keyword>
<dbReference type="InterPro" id="IPR008271">
    <property type="entry name" value="Ser/Thr_kinase_AS"/>
</dbReference>
<feature type="region of interest" description="Disordered" evidence="6">
    <location>
        <begin position="1"/>
        <end position="25"/>
    </location>
</feature>
<evidence type="ECO:0000256" key="4">
    <source>
        <dbReference type="RuleBase" id="RU000304"/>
    </source>
</evidence>
<feature type="compositionally biased region" description="Basic and acidic residues" evidence="6">
    <location>
        <begin position="13"/>
        <end position="25"/>
    </location>
</feature>
<dbReference type="InterPro" id="IPR000719">
    <property type="entry name" value="Prot_kinase_dom"/>
</dbReference>
<dbReference type="PROSITE" id="PS00108">
    <property type="entry name" value="PROTEIN_KINASE_ST"/>
    <property type="match status" value="1"/>
</dbReference>
<name>A0A7S3LL86_9STRA</name>
<keyword evidence="2 3" id="KW-0067">ATP-binding</keyword>
<evidence type="ECO:0000256" key="6">
    <source>
        <dbReference type="SAM" id="MobiDB-lite"/>
    </source>
</evidence>
<proteinExistence type="inferred from homology"/>
<dbReference type="Gene3D" id="3.30.200.20">
    <property type="entry name" value="Phosphorylase Kinase, domain 1"/>
    <property type="match status" value="1"/>
</dbReference>
<keyword evidence="4" id="KW-0723">Serine/threonine-protein kinase</keyword>
<dbReference type="Gene3D" id="1.10.510.10">
    <property type="entry name" value="Transferase(Phosphotransferase) domain 1"/>
    <property type="match status" value="1"/>
</dbReference>
<dbReference type="AlphaFoldDB" id="A0A7S3LL86"/>
<dbReference type="PROSITE" id="PS00107">
    <property type="entry name" value="PROTEIN_KINASE_ATP"/>
    <property type="match status" value="1"/>
</dbReference>
<comment type="similarity">
    <text evidence="4">Belongs to the protein kinase superfamily.</text>
</comment>
<dbReference type="PROSITE" id="PS50011">
    <property type="entry name" value="PROTEIN_KINASE_DOM"/>
    <property type="match status" value="1"/>
</dbReference>
<gene>
    <name evidence="8" type="ORF">ASTO00021_LOCUS3908</name>
</gene>
<keyword evidence="4" id="KW-0418">Kinase</keyword>
<dbReference type="PANTHER" id="PTHR24347">
    <property type="entry name" value="SERINE/THREONINE-PROTEIN KINASE"/>
    <property type="match status" value="1"/>
</dbReference>
<protein>
    <recommendedName>
        <fullName evidence="7">Protein kinase domain-containing protein</fullName>
    </recommendedName>
</protein>
<feature type="coiled-coil region" evidence="5">
    <location>
        <begin position="73"/>
        <end position="100"/>
    </location>
</feature>
<dbReference type="CDD" id="cd05117">
    <property type="entry name" value="STKc_CAMK"/>
    <property type="match status" value="1"/>
</dbReference>
<evidence type="ECO:0000256" key="1">
    <source>
        <dbReference type="ARBA" id="ARBA00022741"/>
    </source>
</evidence>
<dbReference type="InterPro" id="IPR017441">
    <property type="entry name" value="Protein_kinase_ATP_BS"/>
</dbReference>
<dbReference type="GO" id="GO:0005524">
    <property type="term" value="F:ATP binding"/>
    <property type="evidence" value="ECO:0007669"/>
    <property type="project" value="UniProtKB-UniRule"/>
</dbReference>
<keyword evidence="4" id="KW-0808">Transferase</keyword>
<dbReference type="SMART" id="SM00220">
    <property type="entry name" value="S_TKc"/>
    <property type="match status" value="1"/>
</dbReference>
<organism evidence="8">
    <name type="scientific">Aplanochytrium stocchinoi</name>
    <dbReference type="NCBI Taxonomy" id="215587"/>
    <lineage>
        <taxon>Eukaryota</taxon>
        <taxon>Sar</taxon>
        <taxon>Stramenopiles</taxon>
        <taxon>Bigyra</taxon>
        <taxon>Labyrinthulomycetes</taxon>
        <taxon>Thraustochytrida</taxon>
        <taxon>Thraustochytriidae</taxon>
        <taxon>Aplanochytrium</taxon>
    </lineage>
</organism>